<accession>A0AAV6KUB4</accession>
<evidence type="ECO:0000256" key="2">
    <source>
        <dbReference type="ARBA" id="ARBA00022741"/>
    </source>
</evidence>
<dbReference type="GO" id="GO:0005524">
    <property type="term" value="F:ATP binding"/>
    <property type="evidence" value="ECO:0007669"/>
    <property type="project" value="UniProtKB-KW"/>
</dbReference>
<dbReference type="PANTHER" id="PTHR36766">
    <property type="entry name" value="PLANT BROAD-SPECTRUM MILDEW RESISTANCE PROTEIN RPW8"/>
    <property type="match status" value="1"/>
</dbReference>
<keyword evidence="2" id="KW-0547">Nucleotide-binding</keyword>
<evidence type="ECO:0000256" key="3">
    <source>
        <dbReference type="ARBA" id="ARBA00022821"/>
    </source>
</evidence>
<dbReference type="AlphaFoldDB" id="A0AAV6KUB4"/>
<dbReference type="PANTHER" id="PTHR36766:SF70">
    <property type="entry name" value="DISEASE RESISTANCE PROTEIN RGA4"/>
    <property type="match status" value="1"/>
</dbReference>
<dbReference type="InterPro" id="IPR055414">
    <property type="entry name" value="LRR_R13L4/SHOC2-like"/>
</dbReference>
<dbReference type="InterPro" id="IPR041118">
    <property type="entry name" value="Rx_N"/>
</dbReference>
<name>A0AAV6KUB4_9ERIC</name>
<sequence>MAEVVLFNLAQEILLKLGSTALQQVGLAWGVKKELRKLENKISTIRNVLLSAEEQQMRNPAVKGWLQRLKLVFYDADDLLDEVATEALRKQMKTHKSMVREVCYFFTSSNTLAFHYVLGCNIKDITERLDEIVAEMRDFKFVVEVAERPIEIKRREDTSSLVHIPEYLDLYGSTLDQLPEDFGKLINLRFLCLSSNLTCLPEKGIGGLTSLRIFLLFVNGELRSLGDGIQNLTCLRELVIWGCPKLASLPSGIKHLTSLDHLEIRYCQNLELSEEHDLKGLKSLKKLVLNGLPKLRSLFDQAFRDEIELSELPSVSEFSGFRLRFQRGAEQAQPLS</sequence>
<keyword evidence="8" id="KW-1185">Reference proteome</keyword>
<evidence type="ECO:0000313" key="7">
    <source>
        <dbReference type="EMBL" id="KAG5555852.1"/>
    </source>
</evidence>
<gene>
    <name evidence="7" type="ORF">RHGRI_006488</name>
</gene>
<dbReference type="EMBL" id="JACTNZ010000003">
    <property type="protein sequence ID" value="KAG5555852.1"/>
    <property type="molecule type" value="Genomic_DNA"/>
</dbReference>
<comment type="caution">
    <text evidence="7">The sequence shown here is derived from an EMBL/GenBank/DDBJ whole genome shotgun (WGS) entry which is preliminary data.</text>
</comment>
<feature type="domain" description="Disease resistance N-terminal" evidence="5">
    <location>
        <begin position="12"/>
        <end position="97"/>
    </location>
</feature>
<evidence type="ECO:0008006" key="9">
    <source>
        <dbReference type="Google" id="ProtNLM"/>
    </source>
</evidence>
<evidence type="ECO:0000313" key="8">
    <source>
        <dbReference type="Proteomes" id="UP000823749"/>
    </source>
</evidence>
<dbReference type="Proteomes" id="UP000823749">
    <property type="component" value="Chromosome 3"/>
</dbReference>
<dbReference type="GO" id="GO:0006952">
    <property type="term" value="P:defense response"/>
    <property type="evidence" value="ECO:0007669"/>
    <property type="project" value="UniProtKB-KW"/>
</dbReference>
<dbReference type="Pfam" id="PF18052">
    <property type="entry name" value="Rx_N"/>
    <property type="match status" value="1"/>
</dbReference>
<organism evidence="7 8">
    <name type="scientific">Rhododendron griersonianum</name>
    <dbReference type="NCBI Taxonomy" id="479676"/>
    <lineage>
        <taxon>Eukaryota</taxon>
        <taxon>Viridiplantae</taxon>
        <taxon>Streptophyta</taxon>
        <taxon>Embryophyta</taxon>
        <taxon>Tracheophyta</taxon>
        <taxon>Spermatophyta</taxon>
        <taxon>Magnoliopsida</taxon>
        <taxon>eudicotyledons</taxon>
        <taxon>Gunneridae</taxon>
        <taxon>Pentapetalae</taxon>
        <taxon>asterids</taxon>
        <taxon>Ericales</taxon>
        <taxon>Ericaceae</taxon>
        <taxon>Ericoideae</taxon>
        <taxon>Rhodoreae</taxon>
        <taxon>Rhododendron</taxon>
    </lineage>
</organism>
<dbReference type="Gene3D" id="1.20.5.4130">
    <property type="match status" value="1"/>
</dbReference>
<dbReference type="InterPro" id="IPR032675">
    <property type="entry name" value="LRR_dom_sf"/>
</dbReference>
<evidence type="ECO:0000259" key="6">
    <source>
        <dbReference type="Pfam" id="PF23598"/>
    </source>
</evidence>
<keyword evidence="1" id="KW-0677">Repeat</keyword>
<dbReference type="Pfam" id="PF23598">
    <property type="entry name" value="LRR_14"/>
    <property type="match status" value="1"/>
</dbReference>
<evidence type="ECO:0000256" key="4">
    <source>
        <dbReference type="ARBA" id="ARBA00022840"/>
    </source>
</evidence>
<reference evidence="7" key="1">
    <citation type="submission" date="2020-08" db="EMBL/GenBank/DDBJ databases">
        <title>Plant Genome Project.</title>
        <authorList>
            <person name="Zhang R.-G."/>
        </authorList>
    </citation>
    <scope>NUCLEOTIDE SEQUENCE</scope>
    <source>
        <strain evidence="7">WSP0</strain>
        <tissue evidence="7">Leaf</tissue>
    </source>
</reference>
<feature type="domain" description="Disease resistance R13L4/SHOC-2-like LRR" evidence="6">
    <location>
        <begin position="159"/>
        <end position="300"/>
    </location>
</feature>
<evidence type="ECO:0000256" key="1">
    <source>
        <dbReference type="ARBA" id="ARBA00022737"/>
    </source>
</evidence>
<dbReference type="Gene3D" id="3.80.10.10">
    <property type="entry name" value="Ribonuclease Inhibitor"/>
    <property type="match status" value="1"/>
</dbReference>
<keyword evidence="4" id="KW-0067">ATP-binding</keyword>
<dbReference type="SUPFAM" id="SSF52058">
    <property type="entry name" value="L domain-like"/>
    <property type="match status" value="1"/>
</dbReference>
<protein>
    <recommendedName>
        <fullName evidence="9">Rx N-terminal domain-containing protein</fullName>
    </recommendedName>
</protein>
<keyword evidence="3" id="KW-0611">Plant defense</keyword>
<evidence type="ECO:0000259" key="5">
    <source>
        <dbReference type="Pfam" id="PF18052"/>
    </source>
</evidence>
<proteinExistence type="predicted"/>